<dbReference type="InterPro" id="IPR001912">
    <property type="entry name" value="Ribosomal_uS4_N"/>
</dbReference>
<evidence type="ECO:0000259" key="9">
    <source>
        <dbReference type="SMART" id="SM01390"/>
    </source>
</evidence>
<keyword evidence="4 6" id="KW-0689">Ribosomal protein</keyword>
<gene>
    <name evidence="6" type="primary">rps4</name>
    <name evidence="10" type="ORF">J4415_02615</name>
</gene>
<dbReference type="SMART" id="SM00363">
    <property type="entry name" value="S4"/>
    <property type="match status" value="1"/>
</dbReference>
<evidence type="ECO:0000256" key="2">
    <source>
        <dbReference type="ARBA" id="ARBA00022730"/>
    </source>
</evidence>
<dbReference type="GO" id="GO:0003735">
    <property type="term" value="F:structural constituent of ribosome"/>
    <property type="evidence" value="ECO:0007669"/>
    <property type="project" value="InterPro"/>
</dbReference>
<dbReference type="Gene3D" id="3.10.290.10">
    <property type="entry name" value="RNA-binding S4 domain"/>
    <property type="match status" value="1"/>
</dbReference>
<dbReference type="NCBIfam" id="NF003139">
    <property type="entry name" value="PRK04051.1"/>
    <property type="match status" value="1"/>
</dbReference>
<feature type="compositionally biased region" description="Acidic residues" evidence="7">
    <location>
        <begin position="180"/>
        <end position="202"/>
    </location>
</feature>
<feature type="domain" description="Small ribosomal subunit protein uS4 N-terminal" evidence="9">
    <location>
        <begin position="5"/>
        <end position="102"/>
    </location>
</feature>
<keyword evidence="2 6" id="KW-0699">rRNA-binding</keyword>
<dbReference type="InterPro" id="IPR036986">
    <property type="entry name" value="S4_RNA-bd_sf"/>
</dbReference>
<dbReference type="GO" id="GO:0019843">
    <property type="term" value="F:rRNA binding"/>
    <property type="evidence" value="ECO:0007669"/>
    <property type="project" value="UniProtKB-UniRule"/>
</dbReference>
<dbReference type="PROSITE" id="PS50889">
    <property type="entry name" value="S4"/>
    <property type="match status" value="1"/>
</dbReference>
<dbReference type="Pfam" id="PF01479">
    <property type="entry name" value="S4"/>
    <property type="match status" value="1"/>
</dbReference>
<dbReference type="InterPro" id="IPR002942">
    <property type="entry name" value="S4_RNA-bd"/>
</dbReference>
<dbReference type="HAMAP" id="MF_01306_A">
    <property type="entry name" value="Ribosomal_uS4_A"/>
    <property type="match status" value="1"/>
</dbReference>
<dbReference type="PANTHER" id="PTHR11831">
    <property type="entry name" value="30S 40S RIBOSOMAL PROTEIN"/>
    <property type="match status" value="1"/>
</dbReference>
<proteinExistence type="inferred from homology"/>
<organism evidence="10 11">
    <name type="scientific">Candidatus Iainarchaeum sp</name>
    <dbReference type="NCBI Taxonomy" id="3101447"/>
    <lineage>
        <taxon>Archaea</taxon>
        <taxon>Candidatus Iainarchaeota</taxon>
        <taxon>Candidatus Iainarchaeia</taxon>
        <taxon>Candidatus Iainarchaeales</taxon>
        <taxon>Candidatus Iainarchaeaceae</taxon>
        <taxon>Candidatus Iainarchaeum</taxon>
    </lineage>
</organism>
<keyword evidence="5 6" id="KW-0687">Ribonucleoprotein</keyword>
<dbReference type="SMART" id="SM01390">
    <property type="entry name" value="Ribosomal_S4"/>
    <property type="match status" value="1"/>
</dbReference>
<comment type="subunit">
    <text evidence="6">Part of the 30S ribosomal subunit. Contacts protein S5. The interaction surface between S4 and S5 is involved in control of translational fidelity.</text>
</comment>
<dbReference type="InterPro" id="IPR022802">
    <property type="entry name" value="Ribosomal_uS4_arc"/>
</dbReference>
<dbReference type="InterPro" id="IPR005710">
    <property type="entry name" value="Ribosomal_uS4_euk/arc"/>
</dbReference>
<dbReference type="GO" id="GO:0015935">
    <property type="term" value="C:small ribosomal subunit"/>
    <property type="evidence" value="ECO:0007669"/>
    <property type="project" value="InterPro"/>
</dbReference>
<protein>
    <recommendedName>
        <fullName evidence="6">Small ribosomal subunit protein uS4</fullName>
    </recommendedName>
</protein>
<evidence type="ECO:0000313" key="11">
    <source>
        <dbReference type="Proteomes" id="UP000677687"/>
    </source>
</evidence>
<dbReference type="GO" id="GO:0042274">
    <property type="term" value="P:ribosomal small subunit biogenesis"/>
    <property type="evidence" value="ECO:0007669"/>
    <property type="project" value="TreeGrafter"/>
</dbReference>
<dbReference type="InterPro" id="IPR022801">
    <property type="entry name" value="Ribosomal_uS4"/>
</dbReference>
<dbReference type="AlphaFoldDB" id="A0A8T4KQV5"/>
<dbReference type="NCBIfam" id="TIGR01018">
    <property type="entry name" value="uS4_arch"/>
    <property type="match status" value="1"/>
</dbReference>
<feature type="region of interest" description="Disordered" evidence="7">
    <location>
        <begin position="170"/>
        <end position="202"/>
    </location>
</feature>
<evidence type="ECO:0000313" key="10">
    <source>
        <dbReference type="EMBL" id="MBS3057498.1"/>
    </source>
</evidence>
<comment type="function">
    <text evidence="6">One of the primary rRNA binding proteins, it binds directly to 16S rRNA where it nucleates assembly of the body of the 30S subunit.</text>
</comment>
<accession>A0A8T4KQV5</accession>
<dbReference type="GO" id="GO:0006412">
    <property type="term" value="P:translation"/>
    <property type="evidence" value="ECO:0007669"/>
    <property type="project" value="UniProtKB-UniRule"/>
</dbReference>
<dbReference type="CDD" id="cd00165">
    <property type="entry name" value="S4"/>
    <property type="match status" value="1"/>
</dbReference>
<reference evidence="10" key="1">
    <citation type="submission" date="2021-03" db="EMBL/GenBank/DDBJ databases">
        <authorList>
            <person name="Jaffe A."/>
        </authorList>
    </citation>
    <scope>NUCLEOTIDE SEQUENCE</scope>
    <source>
        <strain evidence="10">RIFCSPHIGHO2_01_FULL_AR10_44_11</strain>
    </source>
</reference>
<name>A0A8T4KQV5_9ARCH</name>
<feature type="domain" description="RNA-binding S4" evidence="8">
    <location>
        <begin position="103"/>
        <end position="167"/>
    </location>
</feature>
<reference evidence="10" key="2">
    <citation type="submission" date="2021-05" db="EMBL/GenBank/DDBJ databases">
        <title>Protein family content uncovers lineage relationships and bacterial pathway maintenance mechanisms in DPANN archaea.</title>
        <authorList>
            <person name="Castelle C.J."/>
            <person name="Meheust R."/>
            <person name="Jaffe A.L."/>
            <person name="Seitz K."/>
            <person name="Gong X."/>
            <person name="Baker B.J."/>
            <person name="Banfield J.F."/>
        </authorList>
    </citation>
    <scope>NUCLEOTIDE SEQUENCE</scope>
    <source>
        <strain evidence="10">RIFCSPHIGHO2_01_FULL_AR10_44_11</strain>
    </source>
</reference>
<evidence type="ECO:0000256" key="7">
    <source>
        <dbReference type="SAM" id="MobiDB-lite"/>
    </source>
</evidence>
<dbReference type="EMBL" id="JAGVWD010000039">
    <property type="protein sequence ID" value="MBS3057498.1"/>
    <property type="molecule type" value="Genomic_DNA"/>
</dbReference>
<dbReference type="SUPFAM" id="SSF55174">
    <property type="entry name" value="Alpha-L RNA-binding motif"/>
    <property type="match status" value="1"/>
</dbReference>
<evidence type="ECO:0000256" key="3">
    <source>
        <dbReference type="ARBA" id="ARBA00022884"/>
    </source>
</evidence>
<evidence type="ECO:0000256" key="6">
    <source>
        <dbReference type="HAMAP-Rule" id="MF_01306"/>
    </source>
</evidence>
<evidence type="ECO:0000256" key="1">
    <source>
        <dbReference type="ARBA" id="ARBA00007465"/>
    </source>
</evidence>
<comment type="caution">
    <text evidence="10">The sequence shown here is derived from an EMBL/GenBank/DDBJ whole genome shotgun (WGS) entry which is preliminary data.</text>
</comment>
<sequence length="202" mass="22929">MGDPKRAERHYEIPRKHWDLAVIESERKTMETYGLKNKRELHHLQAIVKTKRHNARSLLALSAEQRAKRQSELLKSLEKIGLLPEHATLDDVLVLSIEELLERRLQTVVWRKGLANTIGQARQFIVHGHIAVNGKKIDRPSYIVSKSEEEKIAYYGKQMQLAAKEKIVETKEGQNAESQGTEEAEAASGETAEEAVNMEEAS</sequence>
<comment type="similarity">
    <text evidence="1 6">Belongs to the universal ribosomal protein uS4 family.</text>
</comment>
<dbReference type="PANTHER" id="PTHR11831:SF5">
    <property type="entry name" value="40S RIBOSOMAL PROTEIN S9"/>
    <property type="match status" value="1"/>
</dbReference>
<evidence type="ECO:0000256" key="4">
    <source>
        <dbReference type="ARBA" id="ARBA00022980"/>
    </source>
</evidence>
<evidence type="ECO:0000259" key="8">
    <source>
        <dbReference type="SMART" id="SM00363"/>
    </source>
</evidence>
<dbReference type="Proteomes" id="UP000677687">
    <property type="component" value="Unassembled WGS sequence"/>
</dbReference>
<keyword evidence="3 6" id="KW-0694">RNA-binding</keyword>
<comment type="function">
    <text evidence="6">With S5 and S12 plays an important role in translational accuracy.</text>
</comment>
<evidence type="ECO:0000256" key="5">
    <source>
        <dbReference type="ARBA" id="ARBA00023274"/>
    </source>
</evidence>